<dbReference type="Proteomes" id="UP000233551">
    <property type="component" value="Unassembled WGS sequence"/>
</dbReference>
<protein>
    <submittedName>
        <fullName evidence="2">Uncharacterized protein</fullName>
    </submittedName>
</protein>
<dbReference type="EMBL" id="PGOL01002398">
    <property type="protein sequence ID" value="PKI48400.1"/>
    <property type="molecule type" value="Genomic_DNA"/>
</dbReference>
<accession>A0A2I0IXK9</accession>
<feature type="region of interest" description="Disordered" evidence="1">
    <location>
        <begin position="38"/>
        <end position="58"/>
    </location>
</feature>
<organism evidence="2 3">
    <name type="scientific">Punica granatum</name>
    <name type="common">Pomegranate</name>
    <dbReference type="NCBI Taxonomy" id="22663"/>
    <lineage>
        <taxon>Eukaryota</taxon>
        <taxon>Viridiplantae</taxon>
        <taxon>Streptophyta</taxon>
        <taxon>Embryophyta</taxon>
        <taxon>Tracheophyta</taxon>
        <taxon>Spermatophyta</taxon>
        <taxon>Magnoliopsida</taxon>
        <taxon>eudicotyledons</taxon>
        <taxon>Gunneridae</taxon>
        <taxon>Pentapetalae</taxon>
        <taxon>rosids</taxon>
        <taxon>malvids</taxon>
        <taxon>Myrtales</taxon>
        <taxon>Lythraceae</taxon>
        <taxon>Punica</taxon>
    </lineage>
</organism>
<keyword evidence="3" id="KW-1185">Reference proteome</keyword>
<name>A0A2I0IXK9_PUNGR</name>
<sequence length="58" mass="6637">MESVLRDLDDWSVDDEPEEEYVEKVSKIKARYYEELGTSATKPMPSLTQSPVIRSNSS</sequence>
<proteinExistence type="predicted"/>
<reference evidence="2 3" key="1">
    <citation type="submission" date="2017-11" db="EMBL/GenBank/DDBJ databases">
        <title>De-novo sequencing of pomegranate (Punica granatum L.) genome.</title>
        <authorList>
            <person name="Akparov Z."/>
            <person name="Amiraslanov A."/>
            <person name="Hajiyeva S."/>
            <person name="Abbasov M."/>
            <person name="Kaur K."/>
            <person name="Hamwieh A."/>
            <person name="Solovyev V."/>
            <person name="Salamov A."/>
            <person name="Braich B."/>
            <person name="Kosarev P."/>
            <person name="Mahmoud A."/>
            <person name="Hajiyev E."/>
            <person name="Babayeva S."/>
            <person name="Izzatullayeva V."/>
            <person name="Mammadov A."/>
            <person name="Mammadov A."/>
            <person name="Sharifova S."/>
            <person name="Ojaghi J."/>
            <person name="Eynullazada K."/>
            <person name="Bayramov B."/>
            <person name="Abdulazimova A."/>
            <person name="Shahmuradov I."/>
        </authorList>
    </citation>
    <scope>NUCLEOTIDE SEQUENCE [LARGE SCALE GENOMIC DNA]</scope>
    <source>
        <strain evidence="3">cv. AG2017</strain>
        <tissue evidence="2">Leaf</tissue>
    </source>
</reference>
<comment type="caution">
    <text evidence="2">The sequence shown here is derived from an EMBL/GenBank/DDBJ whole genome shotgun (WGS) entry which is preliminary data.</text>
</comment>
<evidence type="ECO:0000313" key="2">
    <source>
        <dbReference type="EMBL" id="PKI48400.1"/>
    </source>
</evidence>
<dbReference type="AlphaFoldDB" id="A0A2I0IXK9"/>
<evidence type="ECO:0000256" key="1">
    <source>
        <dbReference type="SAM" id="MobiDB-lite"/>
    </source>
</evidence>
<gene>
    <name evidence="2" type="ORF">CRG98_031210</name>
</gene>
<evidence type="ECO:0000313" key="3">
    <source>
        <dbReference type="Proteomes" id="UP000233551"/>
    </source>
</evidence>